<evidence type="ECO:0000256" key="5">
    <source>
        <dbReference type="ARBA" id="ARBA00023239"/>
    </source>
</evidence>
<keyword evidence="4 6" id="KW-0289">Folate biosynthesis</keyword>
<evidence type="ECO:0000259" key="7">
    <source>
        <dbReference type="SMART" id="SM00905"/>
    </source>
</evidence>
<comment type="catalytic activity">
    <reaction evidence="1 6">
        <text>7,8-dihydroneopterin = 6-hydroxymethyl-7,8-dihydropterin + glycolaldehyde</text>
        <dbReference type="Rhea" id="RHEA:10540"/>
        <dbReference type="ChEBI" id="CHEBI:17001"/>
        <dbReference type="ChEBI" id="CHEBI:17071"/>
        <dbReference type="ChEBI" id="CHEBI:44841"/>
        <dbReference type="EC" id="4.1.2.25"/>
    </reaction>
</comment>
<dbReference type="PANTHER" id="PTHR42844:SF1">
    <property type="entry name" value="DIHYDRONEOPTERIN ALDOLASE 1-RELATED"/>
    <property type="match status" value="1"/>
</dbReference>
<dbReference type="NCBIfam" id="TIGR00526">
    <property type="entry name" value="folB_dom"/>
    <property type="match status" value="1"/>
</dbReference>
<proteinExistence type="inferred from homology"/>
<dbReference type="EMBL" id="JBHSGU010000002">
    <property type="protein sequence ID" value="MFC4700417.1"/>
    <property type="molecule type" value="Genomic_DNA"/>
</dbReference>
<comment type="function">
    <text evidence="6">Catalyzes the conversion of 7,8-dihydroneopterin to 6-hydroxymethyl-7,8-dihydropterin.</text>
</comment>
<keyword evidence="9" id="KW-1185">Reference proteome</keyword>
<evidence type="ECO:0000256" key="4">
    <source>
        <dbReference type="ARBA" id="ARBA00022909"/>
    </source>
</evidence>
<name>A0ABV9LV76_9ALTE</name>
<dbReference type="Pfam" id="PF02152">
    <property type="entry name" value="FolB"/>
    <property type="match status" value="1"/>
</dbReference>
<dbReference type="GO" id="GO:0004150">
    <property type="term" value="F:dihydroneopterin aldolase activity"/>
    <property type="evidence" value="ECO:0007669"/>
    <property type="project" value="UniProtKB-EC"/>
</dbReference>
<evidence type="ECO:0000256" key="6">
    <source>
        <dbReference type="RuleBase" id="RU362079"/>
    </source>
</evidence>
<evidence type="ECO:0000313" key="9">
    <source>
        <dbReference type="Proteomes" id="UP001595897"/>
    </source>
</evidence>
<sequence length="118" mass="13277">MDKVIIQGLTLYSLIGVYDFERHQKQRVLADLVLYTQLHKAGQSDDVNDTLDYGKIAERLSDIADKASFKLLEALGQAMVDAIFAEFPVDKLELTLTKPDILDNADNVGVCFCRERPM</sequence>
<evidence type="ECO:0000313" key="8">
    <source>
        <dbReference type="EMBL" id="MFC4700417.1"/>
    </source>
</evidence>
<dbReference type="PANTHER" id="PTHR42844">
    <property type="entry name" value="DIHYDRONEOPTERIN ALDOLASE 1-RELATED"/>
    <property type="match status" value="1"/>
</dbReference>
<comment type="similarity">
    <text evidence="3 6">Belongs to the DHNA family.</text>
</comment>
<feature type="domain" description="Dihydroneopterin aldolase/epimerase" evidence="7">
    <location>
        <begin position="4"/>
        <end position="114"/>
    </location>
</feature>
<dbReference type="InterPro" id="IPR043133">
    <property type="entry name" value="GTP-CH-I_C/QueF"/>
</dbReference>
<dbReference type="SUPFAM" id="SSF55620">
    <property type="entry name" value="Tetrahydrobiopterin biosynthesis enzymes-like"/>
    <property type="match status" value="1"/>
</dbReference>
<dbReference type="RefSeq" id="WP_382407814.1">
    <property type="nucleotide sequence ID" value="NZ_JBHSGU010000002.1"/>
</dbReference>
<comment type="pathway">
    <text evidence="2 6">Cofactor biosynthesis; tetrahydrofolate biosynthesis; 2-amino-4-hydroxy-6-hydroxymethyl-7,8-dihydropteridine diphosphate from 7,8-dihydroneopterin triphosphate: step 3/4.</text>
</comment>
<evidence type="ECO:0000256" key="3">
    <source>
        <dbReference type="ARBA" id="ARBA00005708"/>
    </source>
</evidence>
<dbReference type="Proteomes" id="UP001595897">
    <property type="component" value="Unassembled WGS sequence"/>
</dbReference>
<evidence type="ECO:0000256" key="2">
    <source>
        <dbReference type="ARBA" id="ARBA00005013"/>
    </source>
</evidence>
<dbReference type="SMART" id="SM00905">
    <property type="entry name" value="FolB"/>
    <property type="match status" value="1"/>
</dbReference>
<dbReference type="NCBIfam" id="TIGR00525">
    <property type="entry name" value="folB"/>
    <property type="match status" value="1"/>
</dbReference>
<keyword evidence="5 6" id="KW-0456">Lyase</keyword>
<organism evidence="8 9">
    <name type="scientific">Glaciecola siphonariae</name>
    <dbReference type="NCBI Taxonomy" id="521012"/>
    <lineage>
        <taxon>Bacteria</taxon>
        <taxon>Pseudomonadati</taxon>
        <taxon>Pseudomonadota</taxon>
        <taxon>Gammaproteobacteria</taxon>
        <taxon>Alteromonadales</taxon>
        <taxon>Alteromonadaceae</taxon>
        <taxon>Glaciecola</taxon>
    </lineage>
</organism>
<comment type="caution">
    <text evidence="8">The sequence shown here is derived from an EMBL/GenBank/DDBJ whole genome shotgun (WGS) entry which is preliminary data.</text>
</comment>
<dbReference type="Gene3D" id="3.30.1130.10">
    <property type="match status" value="1"/>
</dbReference>
<dbReference type="InterPro" id="IPR006157">
    <property type="entry name" value="FolB_dom"/>
</dbReference>
<dbReference type="CDD" id="cd00534">
    <property type="entry name" value="DHNA_DHNTPE"/>
    <property type="match status" value="1"/>
</dbReference>
<dbReference type="EC" id="4.1.2.25" evidence="6"/>
<gene>
    <name evidence="8" type="primary">folB</name>
    <name evidence="8" type="ORF">ACFO4O_09630</name>
</gene>
<reference evidence="9" key="1">
    <citation type="journal article" date="2019" name="Int. J. Syst. Evol. Microbiol.">
        <title>The Global Catalogue of Microorganisms (GCM) 10K type strain sequencing project: providing services to taxonomists for standard genome sequencing and annotation.</title>
        <authorList>
            <consortium name="The Broad Institute Genomics Platform"/>
            <consortium name="The Broad Institute Genome Sequencing Center for Infectious Disease"/>
            <person name="Wu L."/>
            <person name="Ma J."/>
        </authorList>
    </citation>
    <scope>NUCLEOTIDE SEQUENCE [LARGE SCALE GENOMIC DNA]</scope>
    <source>
        <strain evidence="9">KACC 12507</strain>
    </source>
</reference>
<protein>
    <recommendedName>
        <fullName evidence="6">7,8-dihydroneopterin aldolase</fullName>
        <ecNumber evidence="6">4.1.2.25</ecNumber>
    </recommendedName>
</protein>
<evidence type="ECO:0000256" key="1">
    <source>
        <dbReference type="ARBA" id="ARBA00001353"/>
    </source>
</evidence>
<accession>A0ABV9LV76</accession>
<dbReference type="InterPro" id="IPR006156">
    <property type="entry name" value="Dihydroneopterin_aldolase"/>
</dbReference>